<keyword evidence="11" id="KW-1185">Reference proteome</keyword>
<dbReference type="PANTHER" id="PTHR30336:SF0">
    <property type="entry name" value="PROTEIN SANA"/>
    <property type="match status" value="1"/>
</dbReference>
<dbReference type="CDD" id="cd06259">
    <property type="entry name" value="YdcF-like"/>
    <property type="match status" value="1"/>
</dbReference>
<comment type="function">
    <text evidence="7">Participates in the barrier function of the cell envelope.</text>
</comment>
<dbReference type="EMBL" id="CP073078">
    <property type="protein sequence ID" value="QUD88932.1"/>
    <property type="molecule type" value="Genomic_DNA"/>
</dbReference>
<comment type="subcellular location">
    <subcellularLocation>
        <location evidence="1">Cell inner membrane</location>
        <topology evidence="1">Single-pass membrane protein</topology>
    </subcellularLocation>
</comment>
<dbReference type="KEGG" id="caul:KCG34_03315"/>
<dbReference type="GO" id="GO:0005886">
    <property type="term" value="C:plasma membrane"/>
    <property type="evidence" value="ECO:0007669"/>
    <property type="project" value="UniProtKB-SubCell"/>
</dbReference>
<dbReference type="RefSeq" id="WP_211938982.1">
    <property type="nucleotide sequence ID" value="NZ_CP073078.1"/>
</dbReference>
<name>A0A975G1T4_9CAUL</name>
<dbReference type="InterPro" id="IPR051599">
    <property type="entry name" value="Cell_Envelope_Assoc"/>
</dbReference>
<evidence type="ECO:0000256" key="8">
    <source>
        <dbReference type="SAM" id="SignalP"/>
    </source>
</evidence>
<evidence type="ECO:0000256" key="6">
    <source>
        <dbReference type="ARBA" id="ARBA00023136"/>
    </source>
</evidence>
<keyword evidence="6" id="KW-0472">Membrane</keyword>
<dbReference type="Proteomes" id="UP000676409">
    <property type="component" value="Chromosome"/>
</dbReference>
<keyword evidence="3" id="KW-0997">Cell inner membrane</keyword>
<keyword evidence="8" id="KW-0732">Signal</keyword>
<keyword evidence="4" id="KW-0812">Transmembrane</keyword>
<organism evidence="10 11">
    <name type="scientific">Phenylobacterium montanum</name>
    <dbReference type="NCBI Taxonomy" id="2823693"/>
    <lineage>
        <taxon>Bacteria</taxon>
        <taxon>Pseudomonadati</taxon>
        <taxon>Pseudomonadota</taxon>
        <taxon>Alphaproteobacteria</taxon>
        <taxon>Caulobacterales</taxon>
        <taxon>Caulobacteraceae</taxon>
        <taxon>Phenylobacterium</taxon>
    </lineage>
</organism>
<evidence type="ECO:0000256" key="3">
    <source>
        <dbReference type="ARBA" id="ARBA00022519"/>
    </source>
</evidence>
<gene>
    <name evidence="10" type="ORF">KCG34_03315</name>
</gene>
<proteinExistence type="predicted"/>
<dbReference type="InterPro" id="IPR003848">
    <property type="entry name" value="DUF218"/>
</dbReference>
<dbReference type="AlphaFoldDB" id="A0A975G1T4"/>
<reference evidence="10" key="1">
    <citation type="submission" date="2021-04" db="EMBL/GenBank/DDBJ databases">
        <title>The complete genome sequence of Caulobacter sp. S6.</title>
        <authorList>
            <person name="Tang Y."/>
            <person name="Ouyang W."/>
            <person name="Liu Q."/>
            <person name="Huang B."/>
            <person name="Guo Z."/>
            <person name="Lei P."/>
        </authorList>
    </citation>
    <scope>NUCLEOTIDE SEQUENCE</scope>
    <source>
        <strain evidence="10">S6</strain>
    </source>
</reference>
<dbReference type="Pfam" id="PF02698">
    <property type="entry name" value="DUF218"/>
    <property type="match status" value="1"/>
</dbReference>
<accession>A0A975G1T4</accession>
<keyword evidence="5" id="KW-1133">Transmembrane helix</keyword>
<evidence type="ECO:0000256" key="4">
    <source>
        <dbReference type="ARBA" id="ARBA00022692"/>
    </source>
</evidence>
<evidence type="ECO:0000313" key="11">
    <source>
        <dbReference type="Proteomes" id="UP000676409"/>
    </source>
</evidence>
<feature type="chain" id="PRO_5037018493" evidence="8">
    <location>
        <begin position="23"/>
        <end position="220"/>
    </location>
</feature>
<evidence type="ECO:0000313" key="10">
    <source>
        <dbReference type="EMBL" id="QUD88932.1"/>
    </source>
</evidence>
<evidence type="ECO:0000256" key="1">
    <source>
        <dbReference type="ARBA" id="ARBA00004377"/>
    </source>
</evidence>
<protein>
    <submittedName>
        <fullName evidence="10">YdcF family protein</fullName>
    </submittedName>
</protein>
<evidence type="ECO:0000256" key="7">
    <source>
        <dbReference type="ARBA" id="ARBA00037355"/>
    </source>
</evidence>
<feature type="domain" description="DUF218" evidence="9">
    <location>
        <begin position="47"/>
        <end position="168"/>
    </location>
</feature>
<evidence type="ECO:0000256" key="2">
    <source>
        <dbReference type="ARBA" id="ARBA00022475"/>
    </source>
</evidence>
<keyword evidence="2" id="KW-1003">Cell membrane</keyword>
<sequence>MRNIARFVLTALLALVSLTAAAWTYVSHRTDRLIADAPQALAPAQAGLVLGTSQRLRSGAANPYFTGRIRAAAALFAAGKVRYLIVSGSQAHGGRGAGGYDEPADMRDALIASGVPAARIYRDYAGFRTLDSVLRAREVFGQDRVIVVSQRFHLQRALYLAERHGLAFQGLAADDVPLGWGWPIRLREAGSRLRAVGDIATDKSARFGGPPIRLGADPPT</sequence>
<evidence type="ECO:0000256" key="5">
    <source>
        <dbReference type="ARBA" id="ARBA00022989"/>
    </source>
</evidence>
<dbReference type="PANTHER" id="PTHR30336">
    <property type="entry name" value="INNER MEMBRANE PROTEIN, PROBABLE PERMEASE"/>
    <property type="match status" value="1"/>
</dbReference>
<evidence type="ECO:0000259" key="9">
    <source>
        <dbReference type="Pfam" id="PF02698"/>
    </source>
</evidence>
<feature type="signal peptide" evidence="8">
    <location>
        <begin position="1"/>
        <end position="22"/>
    </location>
</feature>